<dbReference type="InterPro" id="IPR009079">
    <property type="entry name" value="4_helix_cytokine-like_core"/>
</dbReference>
<protein>
    <submittedName>
        <fullName evidence="2">Interferon alpha-13-like</fullName>
    </submittedName>
</protein>
<organism evidence="1 2">
    <name type="scientific">Galeopterus variegatus</name>
    <name type="common">Malayan flying lemur</name>
    <name type="synonym">Cynocephalus variegatus</name>
    <dbReference type="NCBI Taxonomy" id="482537"/>
    <lineage>
        <taxon>Eukaryota</taxon>
        <taxon>Metazoa</taxon>
        <taxon>Chordata</taxon>
        <taxon>Craniata</taxon>
        <taxon>Vertebrata</taxon>
        <taxon>Euteleostomi</taxon>
        <taxon>Mammalia</taxon>
        <taxon>Eutheria</taxon>
        <taxon>Euarchontoglires</taxon>
        <taxon>Dermoptera</taxon>
        <taxon>Cynocephalidae</taxon>
        <taxon>Galeopterus</taxon>
    </lineage>
</organism>
<dbReference type="Proteomes" id="UP000694923">
    <property type="component" value="Unplaced"/>
</dbReference>
<feature type="non-terminal residue" evidence="2">
    <location>
        <position position="83"/>
    </location>
</feature>
<accession>A0ABM0Q2K5</accession>
<proteinExistence type="predicted"/>
<evidence type="ECO:0000313" key="1">
    <source>
        <dbReference type="Proteomes" id="UP000694923"/>
    </source>
</evidence>
<name>A0ABM0Q2K5_GALVR</name>
<dbReference type="GeneID" id="103582912"/>
<dbReference type="RefSeq" id="XP_008562596.1">
    <property type="nucleotide sequence ID" value="XM_008564374.1"/>
</dbReference>
<reference evidence="2" key="1">
    <citation type="submission" date="2025-08" db="UniProtKB">
        <authorList>
            <consortium name="RefSeq"/>
        </authorList>
    </citation>
    <scope>IDENTIFICATION</scope>
</reference>
<dbReference type="SUPFAM" id="SSF47266">
    <property type="entry name" value="4-helical cytokines"/>
    <property type="match status" value="1"/>
</dbReference>
<keyword evidence="1" id="KW-1185">Reference proteome</keyword>
<sequence length="83" mass="9225">MAGVVLCSIPAGSSVWGMPSSHGLENGEAIMPVRRMKKIPSHSCLQDRKNFNQILSLFKREDSHSAWDAILLDKLLFSLEKSL</sequence>
<evidence type="ECO:0000313" key="2">
    <source>
        <dbReference type="RefSeq" id="XP_008562596.1"/>
    </source>
</evidence>
<gene>
    <name evidence="2" type="primary">LOC103582912</name>
</gene>